<comment type="caution">
    <text evidence="1">The sequence shown here is derived from an EMBL/GenBank/DDBJ whole genome shotgun (WGS) entry which is preliminary data.</text>
</comment>
<sequence>MGLATSTRIFADFPQEIVDDIIDTLRDDTASLTACSLVCHRFLPRAQVHLFSTVALAH</sequence>
<reference evidence="1" key="1">
    <citation type="submission" date="2020-11" db="EMBL/GenBank/DDBJ databases">
        <title>Adaptations for nitrogen fixation in a non-lichenized fungal sporocarp promotes dispersal by wood-feeding termites.</title>
        <authorList>
            <consortium name="DOE Joint Genome Institute"/>
            <person name="Koch R.A."/>
            <person name="Yoon G."/>
            <person name="Arayal U."/>
            <person name="Lail K."/>
            <person name="Amirebrahimi M."/>
            <person name="Labutti K."/>
            <person name="Lipzen A."/>
            <person name="Riley R."/>
            <person name="Barry K."/>
            <person name="Henrissat B."/>
            <person name="Grigoriev I.V."/>
            <person name="Herr J.R."/>
            <person name="Aime M.C."/>
        </authorList>
    </citation>
    <scope>NUCLEOTIDE SEQUENCE</scope>
    <source>
        <strain evidence="1">MCA 3950</strain>
    </source>
</reference>
<gene>
    <name evidence="1" type="ORF">BT62DRAFT_900154</name>
</gene>
<dbReference type="RefSeq" id="XP_043038031.1">
    <property type="nucleotide sequence ID" value="XM_043183404.1"/>
</dbReference>
<evidence type="ECO:0000313" key="1">
    <source>
        <dbReference type="EMBL" id="KAG7444531.1"/>
    </source>
</evidence>
<name>A0A9P8AR51_9AGAR</name>
<accession>A0A9P8AR51</accession>
<keyword evidence="2" id="KW-1185">Reference proteome</keyword>
<dbReference type="InterPro" id="IPR036047">
    <property type="entry name" value="F-box-like_dom_sf"/>
</dbReference>
<feature type="non-terminal residue" evidence="1">
    <location>
        <position position="58"/>
    </location>
</feature>
<evidence type="ECO:0008006" key="3">
    <source>
        <dbReference type="Google" id="ProtNLM"/>
    </source>
</evidence>
<proteinExistence type="predicted"/>
<evidence type="ECO:0000313" key="2">
    <source>
        <dbReference type="Proteomes" id="UP000812287"/>
    </source>
</evidence>
<dbReference type="SUPFAM" id="SSF81383">
    <property type="entry name" value="F-box domain"/>
    <property type="match status" value="1"/>
</dbReference>
<dbReference type="Proteomes" id="UP000812287">
    <property type="component" value="Unassembled WGS sequence"/>
</dbReference>
<dbReference type="GeneID" id="66105701"/>
<dbReference type="OrthoDB" id="2745898at2759"/>
<protein>
    <recommendedName>
        <fullName evidence="3">F-box domain-containing protein</fullName>
    </recommendedName>
</protein>
<dbReference type="AlphaFoldDB" id="A0A9P8AR51"/>
<dbReference type="EMBL" id="MU250540">
    <property type="protein sequence ID" value="KAG7444531.1"/>
    <property type="molecule type" value="Genomic_DNA"/>
</dbReference>
<organism evidence="1 2">
    <name type="scientific">Guyanagaster necrorhizus</name>
    <dbReference type="NCBI Taxonomy" id="856835"/>
    <lineage>
        <taxon>Eukaryota</taxon>
        <taxon>Fungi</taxon>
        <taxon>Dikarya</taxon>
        <taxon>Basidiomycota</taxon>
        <taxon>Agaricomycotina</taxon>
        <taxon>Agaricomycetes</taxon>
        <taxon>Agaricomycetidae</taxon>
        <taxon>Agaricales</taxon>
        <taxon>Marasmiineae</taxon>
        <taxon>Physalacriaceae</taxon>
        <taxon>Guyanagaster</taxon>
    </lineage>
</organism>